<feature type="region of interest" description="Disordered" evidence="1">
    <location>
        <begin position="329"/>
        <end position="374"/>
    </location>
</feature>
<sequence>MAHKQDTIYQTPPLAGRPPFATDDDSVYDNLPQQSPTRRIRQPAPPDYNARTSAYNVYDNYIDEKNPRDSGMGALGSNLMSSDMSDDDDDSDPFDDHNKAPSFDAPRTTIPLAAPKPGYAAPISGLKLALPTSPATSPSPSTMRRTPSPQQMAQIQVPRPLMLVNTLNNEPPGSPRSLSSSVPNSPHPLQPPMTPIQPAFVRPTAREVKFASSTPILRGNTEDMVLPKRGERGDDFWRRFSMVVKTESALPKAEKQSVWLRKTQNGDTRMSRWVWVVGLIILIVSLPSPSIPLSRTSLPPTLTPSSPSLQAVAGGIGIGVYISHNDTSHDAPTAIGGKANERPADESSTAVGSGTSTGSPKVTPTHTVARRAGGGFDVVPTGVPGVLAELSDFSWKGHVVRAVPPSRHRREELSSSSLRCLWDWCPSGTRFPSIRYFDATPFAPRPHRRRRSLYHLSTHPPPTAYA</sequence>
<evidence type="ECO:0000256" key="1">
    <source>
        <dbReference type="SAM" id="MobiDB-lite"/>
    </source>
</evidence>
<keyword evidence="2" id="KW-0812">Transmembrane</keyword>
<gene>
    <name evidence="3" type="ORF">EIP91_009089</name>
</gene>
<dbReference type="AlphaFoldDB" id="A0A4R0RN03"/>
<name>A0A4R0RN03_9APHY</name>
<evidence type="ECO:0000256" key="2">
    <source>
        <dbReference type="SAM" id="Phobius"/>
    </source>
</evidence>
<feature type="compositionally biased region" description="Low complexity" evidence="1">
    <location>
        <begin position="175"/>
        <end position="184"/>
    </location>
</feature>
<organism evidence="3 4">
    <name type="scientific">Steccherinum ochraceum</name>
    <dbReference type="NCBI Taxonomy" id="92696"/>
    <lineage>
        <taxon>Eukaryota</taxon>
        <taxon>Fungi</taxon>
        <taxon>Dikarya</taxon>
        <taxon>Basidiomycota</taxon>
        <taxon>Agaricomycotina</taxon>
        <taxon>Agaricomycetes</taxon>
        <taxon>Polyporales</taxon>
        <taxon>Steccherinaceae</taxon>
        <taxon>Steccherinum</taxon>
    </lineage>
</organism>
<evidence type="ECO:0000313" key="3">
    <source>
        <dbReference type="EMBL" id="TCD69026.1"/>
    </source>
</evidence>
<keyword evidence="2" id="KW-1133">Transmembrane helix</keyword>
<dbReference type="Proteomes" id="UP000292702">
    <property type="component" value="Unassembled WGS sequence"/>
</dbReference>
<reference evidence="3 4" key="1">
    <citation type="submission" date="2018-11" db="EMBL/GenBank/DDBJ databases">
        <title>Genome assembly of Steccherinum ochraceum LE-BIN_3174, the white-rot fungus of the Steccherinaceae family (The Residual Polyporoid clade, Polyporales, Basidiomycota).</title>
        <authorList>
            <person name="Fedorova T.V."/>
            <person name="Glazunova O.A."/>
            <person name="Landesman E.O."/>
            <person name="Moiseenko K.V."/>
            <person name="Psurtseva N.V."/>
            <person name="Savinova O.S."/>
            <person name="Shakhova N.V."/>
            <person name="Tyazhelova T.V."/>
            <person name="Vasina D.V."/>
        </authorList>
    </citation>
    <scope>NUCLEOTIDE SEQUENCE [LARGE SCALE GENOMIC DNA]</scope>
    <source>
        <strain evidence="3 4">LE-BIN_3174</strain>
    </source>
</reference>
<evidence type="ECO:0000313" key="4">
    <source>
        <dbReference type="Proteomes" id="UP000292702"/>
    </source>
</evidence>
<keyword evidence="4" id="KW-1185">Reference proteome</keyword>
<feature type="compositionally biased region" description="Acidic residues" evidence="1">
    <location>
        <begin position="84"/>
        <end position="93"/>
    </location>
</feature>
<comment type="caution">
    <text evidence="3">The sequence shown here is derived from an EMBL/GenBank/DDBJ whole genome shotgun (WGS) entry which is preliminary data.</text>
</comment>
<feature type="region of interest" description="Disordered" evidence="1">
    <location>
        <begin position="130"/>
        <end position="193"/>
    </location>
</feature>
<proteinExistence type="predicted"/>
<protein>
    <submittedName>
        <fullName evidence="3">Uncharacterized protein</fullName>
    </submittedName>
</protein>
<dbReference type="OrthoDB" id="3261666at2759"/>
<feature type="compositionally biased region" description="Low complexity" evidence="1">
    <location>
        <begin position="131"/>
        <end position="149"/>
    </location>
</feature>
<feature type="region of interest" description="Disordered" evidence="1">
    <location>
        <begin position="1"/>
        <end position="116"/>
    </location>
</feature>
<dbReference type="STRING" id="92696.A0A4R0RN03"/>
<accession>A0A4R0RN03</accession>
<dbReference type="EMBL" id="RWJN01000051">
    <property type="protein sequence ID" value="TCD69026.1"/>
    <property type="molecule type" value="Genomic_DNA"/>
</dbReference>
<feature type="compositionally biased region" description="Low complexity" evidence="1">
    <location>
        <begin position="347"/>
        <end position="359"/>
    </location>
</feature>
<feature type="transmembrane region" description="Helical" evidence="2">
    <location>
        <begin position="270"/>
        <end position="288"/>
    </location>
</feature>
<keyword evidence="2" id="KW-0472">Membrane</keyword>